<gene>
    <name evidence="2" type="ORF">PVIIG_05144</name>
</gene>
<sequence>MHFPWKFKHNNDNNDDDNNNSNDNSNNNNNLFFFLLNVILSKTILNEIHIFSSFTYAYYE</sequence>
<proteinExistence type="predicted"/>
<dbReference type="Proteomes" id="UP000053562">
    <property type="component" value="Unassembled WGS sequence"/>
</dbReference>
<protein>
    <submittedName>
        <fullName evidence="2">Uncharacterized protein</fullName>
    </submittedName>
</protein>
<evidence type="ECO:0000313" key="2">
    <source>
        <dbReference type="EMBL" id="KMZ76656.1"/>
    </source>
</evidence>
<accession>A0A0J9S1N3</accession>
<evidence type="ECO:0000256" key="1">
    <source>
        <dbReference type="SAM" id="MobiDB-lite"/>
    </source>
</evidence>
<feature type="region of interest" description="Disordered" evidence="1">
    <location>
        <begin position="1"/>
        <end position="23"/>
    </location>
</feature>
<evidence type="ECO:0000313" key="3">
    <source>
        <dbReference type="Proteomes" id="UP000053562"/>
    </source>
</evidence>
<reference evidence="2 3" key="1">
    <citation type="submission" date="2011-08" db="EMBL/GenBank/DDBJ databases">
        <title>The Genome Sequence of Plasmodium vivax India VII.</title>
        <authorList>
            <consortium name="The Broad Institute Genome Sequencing Platform"/>
            <consortium name="The Broad Institute Genome Sequencing Center for Infectious Disease"/>
            <person name="Neafsey D."/>
            <person name="Carlton J."/>
            <person name="Barnwell J."/>
            <person name="Collins W."/>
            <person name="Escalante A."/>
            <person name="Mullikin J."/>
            <person name="Saul A."/>
            <person name="Guigo R."/>
            <person name="Camara F."/>
            <person name="Young S.K."/>
            <person name="Zeng Q."/>
            <person name="Gargeya S."/>
            <person name="Fitzgerald M."/>
            <person name="Haas B."/>
            <person name="Abouelleil A."/>
            <person name="Alvarado L."/>
            <person name="Arachchi H.M."/>
            <person name="Berlin A."/>
            <person name="Brown A."/>
            <person name="Chapman S.B."/>
            <person name="Chen Z."/>
            <person name="Dunbar C."/>
            <person name="Freedman E."/>
            <person name="Gearin G."/>
            <person name="Gellesch M."/>
            <person name="Goldberg J."/>
            <person name="Griggs A."/>
            <person name="Gujja S."/>
            <person name="Heiman D."/>
            <person name="Howarth C."/>
            <person name="Larson L."/>
            <person name="Lui A."/>
            <person name="MacDonald P.J.P."/>
            <person name="Montmayeur A."/>
            <person name="Murphy C."/>
            <person name="Neiman D."/>
            <person name="Pearson M."/>
            <person name="Priest M."/>
            <person name="Roberts A."/>
            <person name="Saif S."/>
            <person name="Shea T."/>
            <person name="Shenoy N."/>
            <person name="Sisk P."/>
            <person name="Stolte C."/>
            <person name="Sykes S."/>
            <person name="Wortman J."/>
            <person name="Nusbaum C."/>
            <person name="Birren B."/>
        </authorList>
    </citation>
    <scope>NUCLEOTIDE SEQUENCE [LARGE SCALE GENOMIC DNA]</scope>
    <source>
        <strain evidence="2 3">India VII</strain>
    </source>
</reference>
<name>A0A0J9S1N3_PLAVI</name>
<dbReference type="EMBL" id="KQ234650">
    <property type="protein sequence ID" value="KMZ76656.1"/>
    <property type="molecule type" value="Genomic_DNA"/>
</dbReference>
<organism evidence="2 3">
    <name type="scientific">Plasmodium vivax India VII</name>
    <dbReference type="NCBI Taxonomy" id="1077284"/>
    <lineage>
        <taxon>Eukaryota</taxon>
        <taxon>Sar</taxon>
        <taxon>Alveolata</taxon>
        <taxon>Apicomplexa</taxon>
        <taxon>Aconoidasida</taxon>
        <taxon>Haemosporida</taxon>
        <taxon>Plasmodiidae</taxon>
        <taxon>Plasmodium</taxon>
        <taxon>Plasmodium (Plasmodium)</taxon>
    </lineage>
</organism>
<dbReference type="AlphaFoldDB" id="A0A0J9S1N3"/>